<dbReference type="EMBL" id="CP049934">
    <property type="protein sequence ID" value="QIM15947.1"/>
    <property type="molecule type" value="Genomic_DNA"/>
</dbReference>
<organism evidence="2 3">
    <name type="scientific">Leucobacter insecticola</name>
    <dbReference type="NCBI Taxonomy" id="2714934"/>
    <lineage>
        <taxon>Bacteria</taxon>
        <taxon>Bacillati</taxon>
        <taxon>Actinomycetota</taxon>
        <taxon>Actinomycetes</taxon>
        <taxon>Micrococcales</taxon>
        <taxon>Microbacteriaceae</taxon>
        <taxon>Leucobacter</taxon>
    </lineage>
</organism>
<dbReference type="Proteomes" id="UP000501387">
    <property type="component" value="Chromosome"/>
</dbReference>
<dbReference type="InterPro" id="IPR000835">
    <property type="entry name" value="HTH_MarR-typ"/>
</dbReference>
<dbReference type="SUPFAM" id="SSF46785">
    <property type="entry name" value="Winged helix' DNA-binding domain"/>
    <property type="match status" value="1"/>
</dbReference>
<proteinExistence type="predicted"/>
<evidence type="ECO:0000313" key="3">
    <source>
        <dbReference type="Proteomes" id="UP000501387"/>
    </source>
</evidence>
<dbReference type="GO" id="GO:0006950">
    <property type="term" value="P:response to stress"/>
    <property type="evidence" value="ECO:0007669"/>
    <property type="project" value="TreeGrafter"/>
</dbReference>
<dbReference type="AlphaFoldDB" id="A0A6G8FHW1"/>
<dbReference type="RefSeq" id="WP_166322490.1">
    <property type="nucleotide sequence ID" value="NZ_CP049934.1"/>
</dbReference>
<dbReference type="PROSITE" id="PS50995">
    <property type="entry name" value="HTH_MARR_2"/>
    <property type="match status" value="1"/>
</dbReference>
<evidence type="ECO:0000313" key="2">
    <source>
        <dbReference type="EMBL" id="QIM15947.1"/>
    </source>
</evidence>
<dbReference type="PANTHER" id="PTHR33164:SF57">
    <property type="entry name" value="MARR-FAMILY TRANSCRIPTIONAL REGULATOR"/>
    <property type="match status" value="1"/>
</dbReference>
<dbReference type="Gene3D" id="1.10.10.10">
    <property type="entry name" value="Winged helix-like DNA-binding domain superfamily/Winged helix DNA-binding domain"/>
    <property type="match status" value="1"/>
</dbReference>
<gene>
    <name evidence="2" type="ORF">G7067_05180</name>
</gene>
<keyword evidence="3" id="KW-1185">Reference proteome</keyword>
<dbReference type="SMART" id="SM00347">
    <property type="entry name" value="HTH_MARR"/>
    <property type="match status" value="1"/>
</dbReference>
<dbReference type="GO" id="GO:0003700">
    <property type="term" value="F:DNA-binding transcription factor activity"/>
    <property type="evidence" value="ECO:0007669"/>
    <property type="project" value="InterPro"/>
</dbReference>
<evidence type="ECO:0000259" key="1">
    <source>
        <dbReference type="PROSITE" id="PS50995"/>
    </source>
</evidence>
<sequence length="150" mass="15966">MTAIAESASWESIDASLIRMRRLLEVPQAVGDGVDLSSMLVVDTIARRGRAGKQTRIIDIAAQLSVTPSTASRLVARAESAGLVERSPSPADPRSVILSLTSAGEELNAAAVRFRLASLQDALPNWDATTLETFARLLDEFSRATTPSSS</sequence>
<dbReference type="InterPro" id="IPR036388">
    <property type="entry name" value="WH-like_DNA-bd_sf"/>
</dbReference>
<dbReference type="InterPro" id="IPR036390">
    <property type="entry name" value="WH_DNA-bd_sf"/>
</dbReference>
<feature type="domain" description="HTH marR-type" evidence="1">
    <location>
        <begin position="1"/>
        <end position="143"/>
    </location>
</feature>
<dbReference type="PANTHER" id="PTHR33164">
    <property type="entry name" value="TRANSCRIPTIONAL REGULATOR, MARR FAMILY"/>
    <property type="match status" value="1"/>
</dbReference>
<dbReference type="KEGG" id="lins:G7067_05180"/>
<protein>
    <submittedName>
        <fullName evidence="2">MarR family transcriptional regulator</fullName>
    </submittedName>
</protein>
<dbReference type="Pfam" id="PF01047">
    <property type="entry name" value="MarR"/>
    <property type="match status" value="1"/>
</dbReference>
<accession>A0A6G8FHW1</accession>
<dbReference type="InterPro" id="IPR039422">
    <property type="entry name" value="MarR/SlyA-like"/>
</dbReference>
<name>A0A6G8FHW1_9MICO</name>
<reference evidence="2 3" key="1">
    <citation type="submission" date="2020-03" db="EMBL/GenBank/DDBJ databases">
        <title>Leucobacter sp. nov., isolated from beetles.</title>
        <authorList>
            <person name="Hyun D.-W."/>
            <person name="Bae J.-W."/>
        </authorList>
    </citation>
    <scope>NUCLEOTIDE SEQUENCE [LARGE SCALE GENOMIC DNA]</scope>
    <source>
        <strain evidence="2 3">HDW9B</strain>
    </source>
</reference>